<protein>
    <submittedName>
        <fullName evidence="1">Uncharacterized protein</fullName>
    </submittedName>
</protein>
<evidence type="ECO:0000313" key="2">
    <source>
        <dbReference type="Proteomes" id="UP000823941"/>
    </source>
</evidence>
<reference evidence="1 2" key="1">
    <citation type="submission" date="2021-06" db="EMBL/GenBank/DDBJ databases">
        <title>A haploid diamondback moth (Plutella xylostella L.) genome assembly resolves 31 chromosomes and identifies a diamide resistance mutation.</title>
        <authorList>
            <person name="Ward C.M."/>
            <person name="Perry K.D."/>
            <person name="Baker G."/>
            <person name="Powis K."/>
            <person name="Heckel D.G."/>
            <person name="Baxter S.W."/>
        </authorList>
    </citation>
    <scope>NUCLEOTIDE SEQUENCE [LARGE SCALE GENOMIC DNA]</scope>
    <source>
        <strain evidence="1 2">LV</strain>
        <tissue evidence="1">Single pupa</tissue>
    </source>
</reference>
<organism evidence="1 2">
    <name type="scientific">Plutella xylostella</name>
    <name type="common">Diamondback moth</name>
    <name type="synonym">Plutella maculipennis</name>
    <dbReference type="NCBI Taxonomy" id="51655"/>
    <lineage>
        <taxon>Eukaryota</taxon>
        <taxon>Metazoa</taxon>
        <taxon>Ecdysozoa</taxon>
        <taxon>Arthropoda</taxon>
        <taxon>Hexapoda</taxon>
        <taxon>Insecta</taxon>
        <taxon>Pterygota</taxon>
        <taxon>Neoptera</taxon>
        <taxon>Endopterygota</taxon>
        <taxon>Lepidoptera</taxon>
        <taxon>Glossata</taxon>
        <taxon>Ditrysia</taxon>
        <taxon>Yponomeutoidea</taxon>
        <taxon>Plutellidae</taxon>
        <taxon>Plutella</taxon>
    </lineage>
</organism>
<keyword evidence="2" id="KW-1185">Reference proteome</keyword>
<evidence type="ECO:0000313" key="1">
    <source>
        <dbReference type="EMBL" id="KAG7300487.1"/>
    </source>
</evidence>
<dbReference type="Proteomes" id="UP000823941">
    <property type="component" value="Chromosome 21"/>
</dbReference>
<name>A0ABQ7Q5H5_PLUXY</name>
<proteinExistence type="predicted"/>
<accession>A0ABQ7Q5H5</accession>
<gene>
    <name evidence="1" type="ORF">JYU34_016119</name>
</gene>
<sequence>MSNGIFPPLPYRAYNADEDRLYTQYEAQDAYDKTLRSCIQMAVYAGVQQRNLLV</sequence>
<comment type="caution">
    <text evidence="1">The sequence shown here is derived from an EMBL/GenBank/DDBJ whole genome shotgun (WGS) entry which is preliminary data.</text>
</comment>
<dbReference type="EMBL" id="JAHIBW010000021">
    <property type="protein sequence ID" value="KAG7300487.1"/>
    <property type="molecule type" value="Genomic_DNA"/>
</dbReference>